<evidence type="ECO:0000313" key="6">
    <source>
        <dbReference type="Proteomes" id="UP000038045"/>
    </source>
</evidence>
<feature type="domain" description="Peptidase M12A" evidence="5">
    <location>
        <begin position="19"/>
        <end position="221"/>
    </location>
</feature>
<name>A0A0N4ZM69_PARTI</name>
<dbReference type="PROSITE" id="PS01180">
    <property type="entry name" value="CUB"/>
    <property type="match status" value="1"/>
</dbReference>
<dbReference type="PRINTS" id="PR00480">
    <property type="entry name" value="ASTACIN"/>
</dbReference>
<keyword evidence="3" id="KW-0732">Signal</keyword>
<dbReference type="PANTHER" id="PTHR10127:SF831">
    <property type="entry name" value="ZINC METALLOPROTEINASE NAS-37"/>
    <property type="match status" value="1"/>
</dbReference>
<reference evidence="7" key="1">
    <citation type="submission" date="2017-02" db="UniProtKB">
        <authorList>
            <consortium name="WormBaseParasite"/>
        </authorList>
    </citation>
    <scope>IDENTIFICATION</scope>
</reference>
<dbReference type="InterPro" id="IPR006026">
    <property type="entry name" value="Peptidase_Metallo"/>
</dbReference>
<dbReference type="SUPFAM" id="SSF55486">
    <property type="entry name" value="Metalloproteases ('zincins'), catalytic domain"/>
    <property type="match status" value="1"/>
</dbReference>
<protein>
    <recommendedName>
        <fullName evidence="3">Metalloendopeptidase</fullName>
        <ecNumber evidence="3">3.4.24.-</ecNumber>
    </recommendedName>
</protein>
<keyword evidence="6" id="KW-1185">Reference proteome</keyword>
<dbReference type="GO" id="GO:0008270">
    <property type="term" value="F:zinc ion binding"/>
    <property type="evidence" value="ECO:0007669"/>
    <property type="project" value="InterPro"/>
</dbReference>
<sequence length="394" mass="46859">MKPIHIIFLLIVNSLYTYEGILNDTNCQWEFPIKFYVGYALDGDAIRKAFQTIMHYTCLKFEETIYFYNETQHGLRFYKGNHSYSDSIGRKKNLSLNFIYLNDKYKSNQAMIQSLIFLALGIFPEQTRSDRDKYVHIYWGNISHGANMIYFNKTNTTYAPEYDTHYDFGSTVHFTGISFSNTYNETISAYGWYHETYQEMMGQKIVVSFNNYKLLNRHYCKNKCNNTLGCWRNGYENPKKCDECICPYPFTGRICNGIKPSGYYCPFTHRVVGNRYQYDTFQWYYYCYAYIEASEKHLKVELTILEIIDVDFKSPCARSKNMIEVKYKKEKDVMGLCFCSNRNLPYKIVSEDNLMVILYRSDKYYQRIKIKYRSVYHNNLDKVNHSYGQINISE</sequence>
<feature type="chain" id="PRO_5005733285" description="Metalloendopeptidase" evidence="3">
    <location>
        <begin position="21"/>
        <end position="394"/>
    </location>
</feature>
<dbReference type="InterPro" id="IPR000859">
    <property type="entry name" value="CUB_dom"/>
</dbReference>
<dbReference type="SMART" id="SM00235">
    <property type="entry name" value="ZnMc"/>
    <property type="match status" value="1"/>
</dbReference>
<dbReference type="GO" id="GO:0004222">
    <property type="term" value="F:metalloendopeptidase activity"/>
    <property type="evidence" value="ECO:0007669"/>
    <property type="project" value="UniProtKB-UniRule"/>
</dbReference>
<dbReference type="Pfam" id="PF01400">
    <property type="entry name" value="Astacin"/>
    <property type="match status" value="1"/>
</dbReference>
<dbReference type="InterPro" id="IPR001506">
    <property type="entry name" value="Peptidase_M12A"/>
</dbReference>
<dbReference type="AlphaFoldDB" id="A0A0N4ZM69"/>
<dbReference type="Gene3D" id="3.40.390.10">
    <property type="entry name" value="Collagenase (Catalytic Domain)"/>
    <property type="match status" value="1"/>
</dbReference>
<proteinExistence type="predicted"/>
<organism evidence="6 7">
    <name type="scientific">Parastrongyloides trichosuri</name>
    <name type="common">Possum-specific nematode worm</name>
    <dbReference type="NCBI Taxonomy" id="131310"/>
    <lineage>
        <taxon>Eukaryota</taxon>
        <taxon>Metazoa</taxon>
        <taxon>Ecdysozoa</taxon>
        <taxon>Nematoda</taxon>
        <taxon>Chromadorea</taxon>
        <taxon>Rhabditida</taxon>
        <taxon>Tylenchina</taxon>
        <taxon>Panagrolaimomorpha</taxon>
        <taxon>Strongyloidoidea</taxon>
        <taxon>Strongyloididae</taxon>
        <taxon>Parastrongyloides</taxon>
    </lineage>
</organism>
<dbReference type="InterPro" id="IPR024079">
    <property type="entry name" value="MetalloPept_cat_dom_sf"/>
</dbReference>
<dbReference type="PROSITE" id="PS51864">
    <property type="entry name" value="ASTACIN"/>
    <property type="match status" value="1"/>
</dbReference>
<dbReference type="WBParaSite" id="PTRK_0000962700.1">
    <property type="protein sequence ID" value="PTRK_0000962700.1"/>
    <property type="gene ID" value="PTRK_0000962700"/>
</dbReference>
<keyword evidence="3" id="KW-0482">Metalloprotease</keyword>
<feature type="signal peptide" evidence="3">
    <location>
        <begin position="1"/>
        <end position="20"/>
    </location>
</feature>
<evidence type="ECO:0000259" key="5">
    <source>
        <dbReference type="PROSITE" id="PS51864"/>
    </source>
</evidence>
<comment type="cofactor">
    <cofactor evidence="3">
        <name>Zn(2+)</name>
        <dbReference type="ChEBI" id="CHEBI:29105"/>
    </cofactor>
    <text evidence="3">Binds 1 zinc ion per subunit.</text>
</comment>
<feature type="domain" description="CUB" evidence="4">
    <location>
        <begin position="241"/>
        <end position="379"/>
    </location>
</feature>
<dbReference type="GO" id="GO:0006508">
    <property type="term" value="P:proteolysis"/>
    <property type="evidence" value="ECO:0007669"/>
    <property type="project" value="UniProtKB-KW"/>
</dbReference>
<keyword evidence="1" id="KW-1015">Disulfide bond</keyword>
<evidence type="ECO:0000256" key="1">
    <source>
        <dbReference type="ARBA" id="ARBA00023157"/>
    </source>
</evidence>
<dbReference type="PANTHER" id="PTHR10127">
    <property type="entry name" value="DISCOIDIN, CUB, EGF, LAMININ , AND ZINC METALLOPROTEASE DOMAIN CONTAINING"/>
    <property type="match status" value="1"/>
</dbReference>
<keyword evidence="3" id="KW-0378">Hydrolase</keyword>
<dbReference type="EC" id="3.4.24.-" evidence="3"/>
<comment type="caution">
    <text evidence="2">Lacks conserved residue(s) required for the propagation of feature annotation.</text>
</comment>
<dbReference type="Proteomes" id="UP000038045">
    <property type="component" value="Unplaced"/>
</dbReference>
<evidence type="ECO:0000256" key="3">
    <source>
        <dbReference type="RuleBase" id="RU361183"/>
    </source>
</evidence>
<evidence type="ECO:0000256" key="2">
    <source>
        <dbReference type="PROSITE-ProRule" id="PRU00059"/>
    </source>
</evidence>
<evidence type="ECO:0000259" key="4">
    <source>
        <dbReference type="PROSITE" id="PS01180"/>
    </source>
</evidence>
<keyword evidence="3" id="KW-0862">Zinc</keyword>
<keyword evidence="3" id="KW-0645">Protease</keyword>
<keyword evidence="3" id="KW-0479">Metal-binding</keyword>
<accession>A0A0N4ZM69</accession>
<evidence type="ECO:0000313" key="7">
    <source>
        <dbReference type="WBParaSite" id="PTRK_0000962700.1"/>
    </source>
</evidence>